<dbReference type="Proteomes" id="UP000225972">
    <property type="component" value="Unassembled WGS sequence"/>
</dbReference>
<feature type="domain" description="Endonuclease/exonuclease/phosphatase" evidence="1">
    <location>
        <begin position="51"/>
        <end position="273"/>
    </location>
</feature>
<proteinExistence type="predicted"/>
<dbReference type="Pfam" id="PF03372">
    <property type="entry name" value="Exo_endo_phos"/>
    <property type="match status" value="1"/>
</dbReference>
<dbReference type="SUPFAM" id="SSF56219">
    <property type="entry name" value="DNase I-like"/>
    <property type="match status" value="1"/>
</dbReference>
<keyword evidence="2" id="KW-0378">Hydrolase</keyword>
<dbReference type="GO" id="GO:0004519">
    <property type="term" value="F:endonuclease activity"/>
    <property type="evidence" value="ECO:0007669"/>
    <property type="project" value="UniProtKB-KW"/>
</dbReference>
<keyword evidence="2" id="KW-0540">Nuclease</keyword>
<keyword evidence="3" id="KW-1185">Reference proteome</keyword>
<keyword evidence="2" id="KW-0255">Endonuclease</keyword>
<dbReference type="GO" id="GO:0004527">
    <property type="term" value="F:exonuclease activity"/>
    <property type="evidence" value="ECO:0007669"/>
    <property type="project" value="UniProtKB-KW"/>
</dbReference>
<reference evidence="3" key="1">
    <citation type="submission" date="2017-05" db="EMBL/GenBank/DDBJ databases">
        <authorList>
            <person name="Rodrigo-Torres L."/>
            <person name="Arahal R. D."/>
            <person name="Lucena T."/>
        </authorList>
    </citation>
    <scope>NUCLEOTIDE SEQUENCE [LARGE SCALE GENOMIC DNA]</scope>
    <source>
        <strain evidence="3">CECT 8649</strain>
    </source>
</reference>
<dbReference type="OrthoDB" id="5500612at2"/>
<evidence type="ECO:0000259" key="1">
    <source>
        <dbReference type="Pfam" id="PF03372"/>
    </source>
</evidence>
<name>A0A238JCW5_9RHOB</name>
<organism evidence="2 3">
    <name type="scientific">Pelagimonas phthalicica</name>
    <dbReference type="NCBI Taxonomy" id="1037362"/>
    <lineage>
        <taxon>Bacteria</taxon>
        <taxon>Pseudomonadati</taxon>
        <taxon>Pseudomonadota</taxon>
        <taxon>Alphaproteobacteria</taxon>
        <taxon>Rhodobacterales</taxon>
        <taxon>Roseobacteraceae</taxon>
        <taxon>Pelagimonas</taxon>
    </lineage>
</organism>
<dbReference type="InterPro" id="IPR005135">
    <property type="entry name" value="Endo/exonuclease/phosphatase"/>
</dbReference>
<dbReference type="PANTHER" id="PTHR11371:SF31">
    <property type="entry name" value="EXTRACELLULAR NUCLEASE"/>
    <property type="match status" value="1"/>
</dbReference>
<evidence type="ECO:0000313" key="2">
    <source>
        <dbReference type="EMBL" id="SMX27676.1"/>
    </source>
</evidence>
<evidence type="ECO:0000313" key="3">
    <source>
        <dbReference type="Proteomes" id="UP000225972"/>
    </source>
</evidence>
<dbReference type="EMBL" id="FXXP01000001">
    <property type="protein sequence ID" value="SMX27676.1"/>
    <property type="molecule type" value="Genomic_DNA"/>
</dbReference>
<dbReference type="Gene3D" id="3.60.10.10">
    <property type="entry name" value="Endonuclease/exonuclease/phosphatase"/>
    <property type="match status" value="1"/>
</dbReference>
<dbReference type="RefSeq" id="WP_099244025.1">
    <property type="nucleotide sequence ID" value="NZ_FXXP01000001.1"/>
</dbReference>
<dbReference type="InterPro" id="IPR036691">
    <property type="entry name" value="Endo/exonu/phosph_ase_sf"/>
</dbReference>
<dbReference type="CDD" id="cd10283">
    <property type="entry name" value="MnuA_DNase1-like"/>
    <property type="match status" value="1"/>
</dbReference>
<dbReference type="PANTHER" id="PTHR11371">
    <property type="entry name" value="DEOXYRIBONUCLEASE"/>
    <property type="match status" value="1"/>
</dbReference>
<gene>
    <name evidence="2" type="ORF">TRP8649_01784</name>
</gene>
<dbReference type="AlphaFoldDB" id="A0A238JCW5"/>
<keyword evidence="2" id="KW-0269">Exonuclease</keyword>
<protein>
    <submittedName>
        <fullName evidence="2">Endonuclease/Exonuclease/phosphatase family protein</fullName>
    </submittedName>
</protein>
<sequence length="421" mass="48117">MVNYVRLKRRYGYFSAGAEWAKWTSERLLALRAQIARDIPPKSARDTLLIASWNIRDFGKSTFNPSPRLPETSYYIAEILSAFDIIAVQEIGDLDQFDQLMKLMGKNWDYIISDMTEGASGNGERIAFVFDTNRVFTRNVVGEVVLTEAREIGGDATTVKLPAGAQLETEDGVLDLDKGDLLHLPEGQKVVDRKQFARTPFLVAFQAGWFKFTLCSAHIYFGKARGAKYDRRVKELAALARFFKDRSAGNDENYIILGDFNVVSTEDDTMKALLDNGFSVPQELWGLATNMMRNAIYDQIAFRVKEKELEIPDFANHPNAGVFNCFENVFRANHDDGVPQGESFDHLTAETSDFAHYLDNLPPDKIENFTEVEKRAYYWRKWRTWQMSDHMPLWVALKTDFADDYLKEAIELAEQDLAEED</sequence>
<accession>A0A238JCW5</accession>